<comment type="caution">
    <text evidence="2">The sequence shown here is derived from an EMBL/GenBank/DDBJ whole genome shotgun (WGS) entry which is preliminary data.</text>
</comment>
<evidence type="ECO:0000256" key="1">
    <source>
        <dbReference type="SAM" id="MobiDB-lite"/>
    </source>
</evidence>
<name>A0ABR1YUY5_9PEZI</name>
<evidence type="ECO:0000313" key="2">
    <source>
        <dbReference type="EMBL" id="KAK8240009.1"/>
    </source>
</evidence>
<gene>
    <name evidence="2" type="ORF">HDK90DRAFT_169573</name>
</gene>
<evidence type="ECO:0000313" key="3">
    <source>
        <dbReference type="Proteomes" id="UP001492380"/>
    </source>
</evidence>
<accession>A0ABR1YUY5</accession>
<protein>
    <submittedName>
        <fullName evidence="2">Uncharacterized protein</fullName>
    </submittedName>
</protein>
<dbReference type="Proteomes" id="UP001492380">
    <property type="component" value="Unassembled WGS sequence"/>
</dbReference>
<keyword evidence="3" id="KW-1185">Reference proteome</keyword>
<reference evidence="2 3" key="1">
    <citation type="submission" date="2024-04" db="EMBL/GenBank/DDBJ databases">
        <title>Phyllosticta paracitricarpa is synonymous to the EU quarantine fungus P. citricarpa based on phylogenomic analyses.</title>
        <authorList>
            <consortium name="Lawrence Berkeley National Laboratory"/>
            <person name="Van Ingen-Buijs V.A."/>
            <person name="Van Westerhoven A.C."/>
            <person name="Haridas S."/>
            <person name="Skiadas P."/>
            <person name="Martin F."/>
            <person name="Groenewald J.Z."/>
            <person name="Crous P.W."/>
            <person name="Seidl M.F."/>
        </authorList>
    </citation>
    <scope>NUCLEOTIDE SEQUENCE [LARGE SCALE GENOMIC DNA]</scope>
    <source>
        <strain evidence="2 3">CBS 123374</strain>
    </source>
</reference>
<organism evidence="2 3">
    <name type="scientific">Phyllosticta capitalensis</name>
    <dbReference type="NCBI Taxonomy" id="121624"/>
    <lineage>
        <taxon>Eukaryota</taxon>
        <taxon>Fungi</taxon>
        <taxon>Dikarya</taxon>
        <taxon>Ascomycota</taxon>
        <taxon>Pezizomycotina</taxon>
        <taxon>Dothideomycetes</taxon>
        <taxon>Dothideomycetes incertae sedis</taxon>
        <taxon>Botryosphaeriales</taxon>
        <taxon>Phyllostictaceae</taxon>
        <taxon>Phyllosticta</taxon>
    </lineage>
</organism>
<feature type="region of interest" description="Disordered" evidence="1">
    <location>
        <begin position="41"/>
        <end position="66"/>
    </location>
</feature>
<proteinExistence type="predicted"/>
<sequence>MQLTWPQESTLVNSMLPESDHMFCYRSMTCIRALRHSPVISPLSHQSPGGPDALESPSKGTSSDQFEDLVSGTARFQPPDAMVLSGPCFAKFGTSGVSLSGGGAKPNRCQHHQTVTCHHLAWCRWIPPLPTRPSPVRGQLYRRLVPHSTCIQQTGLLRMSKSPLDVDARFQRSACSQPRQQDRRSFRHQLRPYLKWKPSNCFTSANCMQQEKFDAANSTSLMLLPSSCSSDKMKYHRPSMPFVGEAARPECDLFTQPLELVWTVACRSQRGSTEPGEDLPATLPGLKT</sequence>
<dbReference type="EMBL" id="JBBWRZ010000003">
    <property type="protein sequence ID" value="KAK8240009.1"/>
    <property type="molecule type" value="Genomic_DNA"/>
</dbReference>